<evidence type="ECO:0000313" key="9">
    <source>
        <dbReference type="Proteomes" id="UP000266693"/>
    </source>
</evidence>
<proteinExistence type="predicted"/>
<dbReference type="SUPFAM" id="SSF52540">
    <property type="entry name" value="P-loop containing nucleoside triphosphate hydrolases"/>
    <property type="match status" value="1"/>
</dbReference>
<dbReference type="InterPro" id="IPR027417">
    <property type="entry name" value="P-loop_NTPase"/>
</dbReference>
<dbReference type="InterPro" id="IPR025662">
    <property type="entry name" value="Sigma_54_int_dom_ATP-bd_1"/>
</dbReference>
<keyword evidence="6" id="KW-0804">Transcription</keyword>
<dbReference type="EMBL" id="QWLV01000001">
    <property type="protein sequence ID" value="RHW19382.1"/>
    <property type="molecule type" value="Genomic_DNA"/>
</dbReference>
<comment type="caution">
    <text evidence="8">The sequence shown here is derived from an EMBL/GenBank/DDBJ whole genome shotgun (WGS) entry which is preliminary data.</text>
</comment>
<keyword evidence="4" id="KW-0805">Transcription regulation</keyword>
<dbReference type="Pfam" id="PF25601">
    <property type="entry name" value="AAA_lid_14"/>
    <property type="match status" value="1"/>
</dbReference>
<dbReference type="AlphaFoldDB" id="A0A396RVF0"/>
<keyword evidence="1" id="KW-0547">Nucleotide-binding</keyword>
<protein>
    <submittedName>
        <fullName evidence="8">AAA family ATPase</fullName>
    </submittedName>
</protein>
<evidence type="ECO:0000256" key="2">
    <source>
        <dbReference type="ARBA" id="ARBA00022840"/>
    </source>
</evidence>
<gene>
    <name evidence="8" type="ORF">D1610_00090</name>
</gene>
<dbReference type="PROSITE" id="PS00675">
    <property type="entry name" value="SIGMA54_INTERACT_1"/>
    <property type="match status" value="1"/>
</dbReference>
<dbReference type="PROSITE" id="PS50045">
    <property type="entry name" value="SIGMA54_INTERACT_4"/>
    <property type="match status" value="1"/>
</dbReference>
<dbReference type="InterPro" id="IPR002078">
    <property type="entry name" value="Sigma_54_int"/>
</dbReference>
<sequence>MTEMRGYLAKVARSDATVLVTGETGTGKERVASAIHALGPRAAGPLVSVNCAAIPDALFESEMFGHERGAFTGAMASFPGRFAQADRGTLFLDEIGEMAPAAQAKLLRVLEDRKVTAVGSVRPRAVDVRIVAASNQRLEELVAARQFRADLFYRLNVARIDLPPLRARPEDIAPIVDHFIAEQNSRLAMRVGRPDAALLASMRQYSWPGNVRELRNMVEALFIDAPQDRAVRLEDLPRSFRDLLASDRSAGAPERERLAEVLRETRWNKVEAARQMNWSRMTLYRKLAKYALDPEGDDQD</sequence>
<evidence type="ECO:0000259" key="7">
    <source>
        <dbReference type="PROSITE" id="PS50045"/>
    </source>
</evidence>
<evidence type="ECO:0000256" key="4">
    <source>
        <dbReference type="ARBA" id="ARBA00023015"/>
    </source>
</evidence>
<evidence type="ECO:0000313" key="8">
    <source>
        <dbReference type="EMBL" id="RHW19382.1"/>
    </source>
</evidence>
<dbReference type="GO" id="GO:0043565">
    <property type="term" value="F:sequence-specific DNA binding"/>
    <property type="evidence" value="ECO:0007669"/>
    <property type="project" value="InterPro"/>
</dbReference>
<dbReference type="GO" id="GO:0005524">
    <property type="term" value="F:ATP binding"/>
    <property type="evidence" value="ECO:0007669"/>
    <property type="project" value="UniProtKB-KW"/>
</dbReference>
<keyword evidence="3" id="KW-0902">Two-component regulatory system</keyword>
<dbReference type="SMART" id="SM00382">
    <property type="entry name" value="AAA"/>
    <property type="match status" value="1"/>
</dbReference>
<dbReference type="GO" id="GO:0000160">
    <property type="term" value="P:phosphorelay signal transduction system"/>
    <property type="evidence" value="ECO:0007669"/>
    <property type="project" value="UniProtKB-KW"/>
</dbReference>
<evidence type="ECO:0000256" key="1">
    <source>
        <dbReference type="ARBA" id="ARBA00022741"/>
    </source>
</evidence>
<dbReference type="PANTHER" id="PTHR32071">
    <property type="entry name" value="TRANSCRIPTIONAL REGULATORY PROTEIN"/>
    <property type="match status" value="1"/>
</dbReference>
<reference evidence="8 9" key="1">
    <citation type="submission" date="2018-08" db="EMBL/GenBank/DDBJ databases">
        <title>The multiple taxonomic identification of Sphingomonas gilva.</title>
        <authorList>
            <person name="Zhu D."/>
            <person name="Zheng S."/>
        </authorList>
    </citation>
    <scope>NUCLEOTIDE SEQUENCE [LARGE SCALE GENOMIC DNA]</scope>
    <source>
        <strain evidence="8 9">ZDH117</strain>
    </source>
</reference>
<dbReference type="OrthoDB" id="9154941at2"/>
<dbReference type="Gene3D" id="3.40.50.300">
    <property type="entry name" value="P-loop containing nucleotide triphosphate hydrolases"/>
    <property type="match status" value="1"/>
</dbReference>
<keyword evidence="9" id="KW-1185">Reference proteome</keyword>
<dbReference type="CDD" id="cd00009">
    <property type="entry name" value="AAA"/>
    <property type="match status" value="1"/>
</dbReference>
<name>A0A396RVF0_9SPHN</name>
<evidence type="ECO:0000256" key="6">
    <source>
        <dbReference type="ARBA" id="ARBA00023163"/>
    </source>
</evidence>
<dbReference type="InterPro" id="IPR009057">
    <property type="entry name" value="Homeodomain-like_sf"/>
</dbReference>
<accession>A0A396RVF0</accession>
<dbReference type="GO" id="GO:0006355">
    <property type="term" value="P:regulation of DNA-templated transcription"/>
    <property type="evidence" value="ECO:0007669"/>
    <property type="project" value="InterPro"/>
</dbReference>
<dbReference type="FunFam" id="3.40.50.300:FF:000006">
    <property type="entry name" value="DNA-binding transcriptional regulator NtrC"/>
    <property type="match status" value="1"/>
</dbReference>
<dbReference type="InterPro" id="IPR002197">
    <property type="entry name" value="HTH_Fis"/>
</dbReference>
<dbReference type="PRINTS" id="PR01590">
    <property type="entry name" value="HTHFIS"/>
</dbReference>
<evidence type="ECO:0000256" key="3">
    <source>
        <dbReference type="ARBA" id="ARBA00023012"/>
    </source>
</evidence>
<evidence type="ECO:0000256" key="5">
    <source>
        <dbReference type="ARBA" id="ARBA00023159"/>
    </source>
</evidence>
<dbReference type="InterPro" id="IPR003593">
    <property type="entry name" value="AAA+_ATPase"/>
</dbReference>
<keyword evidence="2" id="KW-0067">ATP-binding</keyword>
<dbReference type="Gene3D" id="1.10.8.60">
    <property type="match status" value="1"/>
</dbReference>
<dbReference type="SUPFAM" id="SSF46689">
    <property type="entry name" value="Homeodomain-like"/>
    <property type="match status" value="1"/>
</dbReference>
<dbReference type="InterPro" id="IPR058031">
    <property type="entry name" value="AAA_lid_NorR"/>
</dbReference>
<dbReference type="Proteomes" id="UP000266693">
    <property type="component" value="Unassembled WGS sequence"/>
</dbReference>
<dbReference type="Gene3D" id="1.10.10.60">
    <property type="entry name" value="Homeodomain-like"/>
    <property type="match status" value="1"/>
</dbReference>
<dbReference type="Pfam" id="PF00158">
    <property type="entry name" value="Sigma54_activat"/>
    <property type="match status" value="1"/>
</dbReference>
<dbReference type="PROSITE" id="PS00688">
    <property type="entry name" value="SIGMA54_INTERACT_3"/>
    <property type="match status" value="1"/>
</dbReference>
<dbReference type="Pfam" id="PF02954">
    <property type="entry name" value="HTH_8"/>
    <property type="match status" value="1"/>
</dbReference>
<organism evidence="8 9">
    <name type="scientific">Sphingomonas gilva</name>
    <dbReference type="NCBI Taxonomy" id="2305907"/>
    <lineage>
        <taxon>Bacteria</taxon>
        <taxon>Pseudomonadati</taxon>
        <taxon>Pseudomonadota</taxon>
        <taxon>Alphaproteobacteria</taxon>
        <taxon>Sphingomonadales</taxon>
        <taxon>Sphingomonadaceae</taxon>
        <taxon>Sphingomonas</taxon>
    </lineage>
</organism>
<feature type="domain" description="Sigma-54 factor interaction" evidence="7">
    <location>
        <begin position="1"/>
        <end position="223"/>
    </location>
</feature>
<keyword evidence="5" id="KW-0010">Activator</keyword>
<dbReference type="InterPro" id="IPR025944">
    <property type="entry name" value="Sigma_54_int_dom_CS"/>
</dbReference>